<proteinExistence type="predicted"/>
<evidence type="ECO:0000256" key="5">
    <source>
        <dbReference type="SAM" id="MobiDB-lite"/>
    </source>
</evidence>
<organism evidence="6 7">
    <name type="scientific">Natronogracilivirga saccharolytica</name>
    <dbReference type="NCBI Taxonomy" id="2812953"/>
    <lineage>
        <taxon>Bacteria</taxon>
        <taxon>Pseudomonadati</taxon>
        <taxon>Balneolota</taxon>
        <taxon>Balneolia</taxon>
        <taxon>Balneolales</taxon>
        <taxon>Cyclonatronaceae</taxon>
        <taxon>Natronogracilivirga</taxon>
    </lineage>
</organism>
<name>A0A8J7RL30_9BACT</name>
<keyword evidence="3" id="KW-0159">Chromosome partition</keyword>
<evidence type="ECO:0000256" key="2">
    <source>
        <dbReference type="ARBA" id="ARBA00022618"/>
    </source>
</evidence>
<dbReference type="GO" id="GO:0051301">
    <property type="term" value="P:cell division"/>
    <property type="evidence" value="ECO:0007669"/>
    <property type="project" value="UniProtKB-KW"/>
</dbReference>
<dbReference type="GO" id="GO:0051304">
    <property type="term" value="P:chromosome separation"/>
    <property type="evidence" value="ECO:0007669"/>
    <property type="project" value="InterPro"/>
</dbReference>
<evidence type="ECO:0000313" key="7">
    <source>
        <dbReference type="Proteomes" id="UP000673975"/>
    </source>
</evidence>
<reference evidence="6" key="1">
    <citation type="submission" date="2021-02" db="EMBL/GenBank/DDBJ databases">
        <title>Natronogracilivirga saccharolytica gen. nov. sp. nov. a new anaerobic, haloalkiliphilic carbohydrate-fermenting bacterium from soda lake and proposing of Cyclonatronumiaceae fam. nov. in the phylum Balneolaeota.</title>
        <authorList>
            <person name="Zhilina T.N."/>
            <person name="Sorokin D.Y."/>
            <person name="Zavarzina D.G."/>
            <person name="Toshchakov S.V."/>
            <person name="Kublanov I.V."/>
        </authorList>
    </citation>
    <scope>NUCLEOTIDE SEQUENCE</scope>
    <source>
        <strain evidence="6">Z-1702</strain>
    </source>
</reference>
<dbReference type="PANTHER" id="PTHR34298">
    <property type="entry name" value="SEGREGATION AND CONDENSATION PROTEIN B"/>
    <property type="match status" value="1"/>
</dbReference>
<keyword evidence="4" id="KW-0131">Cell cycle</keyword>
<sequence length="248" mass="27817">MLKDTEINGQRFGAIIEAIIFAAEKPLTADEIARIITGTELAPPIGEDEVADVINEINSELEEQGRAFTIQVKGGGYTFATQPKFHTWLEHFQHQNAKRKISPSAVETLAIIAYRQPITKPEIDHIRGVDSGYIVRQLLEKQLIEVAGRYEGPGRALLYRTTTIFLQHFGINSIDELPKPREIEEILKDDDMAEHRQLMLELKSELRPPENETDESAFPEEDGSQDPPENGSENGDSGDQENPDAKDE</sequence>
<protein>
    <submittedName>
        <fullName evidence="6">SMC-Scp complex subunit ScpB</fullName>
    </submittedName>
</protein>
<evidence type="ECO:0000256" key="4">
    <source>
        <dbReference type="ARBA" id="ARBA00023306"/>
    </source>
</evidence>
<dbReference type="Gene3D" id="1.10.10.10">
    <property type="entry name" value="Winged helix-like DNA-binding domain superfamily/Winged helix DNA-binding domain"/>
    <property type="match status" value="2"/>
</dbReference>
<dbReference type="AlphaFoldDB" id="A0A8J7RL30"/>
<comment type="caution">
    <text evidence="6">The sequence shown here is derived from an EMBL/GenBank/DDBJ whole genome shotgun (WGS) entry which is preliminary data.</text>
</comment>
<feature type="compositionally biased region" description="Acidic residues" evidence="5">
    <location>
        <begin position="211"/>
        <end position="224"/>
    </location>
</feature>
<evidence type="ECO:0000313" key="6">
    <source>
        <dbReference type="EMBL" id="MBP3191659.1"/>
    </source>
</evidence>
<dbReference type="Pfam" id="PF04079">
    <property type="entry name" value="SMC_ScpB"/>
    <property type="match status" value="1"/>
</dbReference>
<dbReference type="NCBIfam" id="TIGR00281">
    <property type="entry name" value="SMC-Scp complex subunit ScpB"/>
    <property type="match status" value="1"/>
</dbReference>
<gene>
    <name evidence="6" type="primary">scpB</name>
    <name evidence="6" type="ORF">NATSA_03175</name>
</gene>
<keyword evidence="7" id="KW-1185">Reference proteome</keyword>
<evidence type="ECO:0000256" key="3">
    <source>
        <dbReference type="ARBA" id="ARBA00022829"/>
    </source>
</evidence>
<dbReference type="PANTHER" id="PTHR34298:SF2">
    <property type="entry name" value="SEGREGATION AND CONDENSATION PROTEIN B"/>
    <property type="match status" value="1"/>
</dbReference>
<dbReference type="InterPro" id="IPR036388">
    <property type="entry name" value="WH-like_DNA-bd_sf"/>
</dbReference>
<keyword evidence="2" id="KW-0132">Cell division</keyword>
<dbReference type="SUPFAM" id="SSF46785">
    <property type="entry name" value="Winged helix' DNA-binding domain"/>
    <property type="match status" value="2"/>
</dbReference>
<feature type="region of interest" description="Disordered" evidence="5">
    <location>
        <begin position="202"/>
        <end position="248"/>
    </location>
</feature>
<accession>A0A8J7RL30</accession>
<dbReference type="InterPro" id="IPR036390">
    <property type="entry name" value="WH_DNA-bd_sf"/>
</dbReference>
<dbReference type="Proteomes" id="UP000673975">
    <property type="component" value="Unassembled WGS sequence"/>
</dbReference>
<dbReference type="InterPro" id="IPR005234">
    <property type="entry name" value="ScpB_csome_segregation"/>
</dbReference>
<evidence type="ECO:0000256" key="1">
    <source>
        <dbReference type="ARBA" id="ARBA00022490"/>
    </source>
</evidence>
<dbReference type="EMBL" id="JAFIDN010000002">
    <property type="protein sequence ID" value="MBP3191659.1"/>
    <property type="molecule type" value="Genomic_DNA"/>
</dbReference>
<keyword evidence="1" id="KW-0963">Cytoplasm</keyword>